<evidence type="ECO:0000313" key="3">
    <source>
        <dbReference type="Proteomes" id="UP000052979"/>
    </source>
</evidence>
<dbReference type="KEGG" id="rtx:TI83_10200"/>
<organism evidence="2 3">
    <name type="scientific">Rathayibacter toxicus</name>
    <dbReference type="NCBI Taxonomy" id="145458"/>
    <lineage>
        <taxon>Bacteria</taxon>
        <taxon>Bacillati</taxon>
        <taxon>Actinomycetota</taxon>
        <taxon>Actinomycetes</taxon>
        <taxon>Micrococcales</taxon>
        <taxon>Microbacteriaceae</taxon>
        <taxon>Rathayibacter</taxon>
    </lineage>
</organism>
<keyword evidence="1" id="KW-0812">Transmembrane</keyword>
<dbReference type="PATRIC" id="fig|145458.7.peg.2316"/>
<dbReference type="EMBL" id="LBFI01000012">
    <property type="protein sequence ID" value="KKM46775.1"/>
    <property type="molecule type" value="Genomic_DNA"/>
</dbReference>
<keyword evidence="3" id="KW-1185">Reference proteome</keyword>
<dbReference type="RefSeq" id="WP_042734368.1">
    <property type="nucleotide sequence ID" value="NZ_CP010848.1"/>
</dbReference>
<feature type="transmembrane region" description="Helical" evidence="1">
    <location>
        <begin position="42"/>
        <end position="63"/>
    </location>
</feature>
<dbReference type="AlphaFoldDB" id="A0A0C5BU53"/>
<comment type="caution">
    <text evidence="2">The sequence shown here is derived from an EMBL/GenBank/DDBJ whole genome shotgun (WGS) entry which is preliminary data.</text>
</comment>
<sequence length="154" mass="15996">MPRHIVIPLRLLIALLALCCVAIQAGVGPVSAKVLHGGPLDTTLVAVIIGGFFCAEAVLISAWRLITFAHNDVLFSGDRRPTLWVDISICALVLGAVLAVVGAITAASILPIPAAIIGFSLIAATSVTLALFVTVMRRLLKIAVAQRSELAAVV</sequence>
<feature type="transmembrane region" description="Helical" evidence="1">
    <location>
        <begin position="83"/>
        <end position="106"/>
    </location>
</feature>
<protein>
    <recommendedName>
        <fullName evidence="4">DUF2975 domain-containing protein</fullName>
    </recommendedName>
</protein>
<dbReference type="InterPro" id="IPR021354">
    <property type="entry name" value="DUF2975"/>
</dbReference>
<gene>
    <name evidence="2" type="ORF">VT73_01835</name>
</gene>
<name>A0A0C5BU53_9MICO</name>
<evidence type="ECO:0000256" key="1">
    <source>
        <dbReference type="SAM" id="Phobius"/>
    </source>
</evidence>
<dbReference type="Pfam" id="PF11188">
    <property type="entry name" value="DUF2975"/>
    <property type="match status" value="1"/>
</dbReference>
<evidence type="ECO:0000313" key="2">
    <source>
        <dbReference type="EMBL" id="KKM46775.1"/>
    </source>
</evidence>
<dbReference type="Proteomes" id="UP000052979">
    <property type="component" value="Unassembled WGS sequence"/>
</dbReference>
<evidence type="ECO:0008006" key="4">
    <source>
        <dbReference type="Google" id="ProtNLM"/>
    </source>
</evidence>
<accession>A0A0C5BU53</accession>
<reference evidence="2 3" key="1">
    <citation type="submission" date="2015-04" db="EMBL/GenBank/DDBJ databases">
        <title>Draft genome sequence of Rathayibacter toxicus strain FH-142 (AKA 70134 or CS 32), a Western Australian isolate.</title>
        <authorList>
            <consortium name="Consortium for Microbial Forensics and Genomics (microFORGE)"/>
            <person name="Knight B.M."/>
            <person name="Roberts D.P."/>
            <person name="Lin D."/>
            <person name="Hari K."/>
            <person name="Fletcher J."/>
            <person name="Melcher U."/>
            <person name="Blagden T."/>
            <person name="Luster D.G."/>
            <person name="Sechler A.J."/>
            <person name="Schneider W.L."/>
            <person name="Winegar R.A."/>
        </authorList>
    </citation>
    <scope>NUCLEOTIDE SEQUENCE [LARGE SCALE GENOMIC DNA]</scope>
    <source>
        <strain evidence="2 3">FH142</strain>
    </source>
</reference>
<proteinExistence type="predicted"/>
<dbReference type="KEGG" id="rtc:APU90_06860"/>
<feature type="transmembrane region" description="Helical" evidence="1">
    <location>
        <begin position="112"/>
        <end position="133"/>
    </location>
</feature>
<dbReference type="GeneID" id="93666312"/>
<keyword evidence="1" id="KW-0472">Membrane</keyword>
<keyword evidence="1" id="KW-1133">Transmembrane helix</keyword>